<dbReference type="EMBL" id="ARYI01000006">
    <property type="protein sequence ID" value="KCZ94900.1"/>
    <property type="molecule type" value="Genomic_DNA"/>
</dbReference>
<gene>
    <name evidence="3" type="ORF">HHI_08898</name>
</gene>
<evidence type="ECO:0000259" key="2">
    <source>
        <dbReference type="Pfam" id="PF00345"/>
    </source>
</evidence>
<dbReference type="RefSeq" id="WP_011645121.1">
    <property type="nucleotide sequence ID" value="NZ_ARYI01000006.1"/>
</dbReference>
<feature type="signal peptide" evidence="1">
    <location>
        <begin position="1"/>
        <end position="20"/>
    </location>
</feature>
<feature type="chain" id="PRO_5001573422" description="Pili assembly chaperone N-terminal domain-containing protein" evidence="1">
    <location>
        <begin position="21"/>
        <end position="226"/>
    </location>
</feature>
<sequence>MRHLALLLLGAVCFLLPANAQGLAIAPILIDAPAEGGATSLSVSSSLDQDVTVQVRVFDWTQADGEDLLEPAKGLRFAPEIFTLRPGTSQVIRMSVPDTDGAGAWRIIIDELPSASRAQEISAAQLSIRLRYVLAMFAGAPAAPETLIARMEPDAVALRNPGPGWLRLHNLSLQTEAGGVVPSGAGIVYLLPGSEMNLLRQDGERASILNYSVGGASYSALLSPER</sequence>
<dbReference type="AlphaFoldDB" id="A0A059FW22"/>
<dbReference type="InterPro" id="IPR013783">
    <property type="entry name" value="Ig-like_fold"/>
</dbReference>
<evidence type="ECO:0000313" key="3">
    <source>
        <dbReference type="EMBL" id="KCZ94900.1"/>
    </source>
</evidence>
<keyword evidence="1" id="KW-0732">Signal</keyword>
<dbReference type="Pfam" id="PF00345">
    <property type="entry name" value="PapD_N"/>
    <property type="match status" value="1"/>
</dbReference>
<organism evidence="3 4">
    <name type="scientific">Hyphomonas hirschiana VP5</name>
    <dbReference type="NCBI Taxonomy" id="1280951"/>
    <lineage>
        <taxon>Bacteria</taxon>
        <taxon>Pseudomonadati</taxon>
        <taxon>Pseudomonadota</taxon>
        <taxon>Alphaproteobacteria</taxon>
        <taxon>Hyphomonadales</taxon>
        <taxon>Hyphomonadaceae</taxon>
        <taxon>Hyphomonas</taxon>
    </lineage>
</organism>
<keyword evidence="4" id="KW-1185">Reference proteome</keyword>
<dbReference type="PANTHER" id="PTHR30251:SF4">
    <property type="entry name" value="SLR1668 PROTEIN"/>
    <property type="match status" value="1"/>
</dbReference>
<protein>
    <recommendedName>
        <fullName evidence="2">Pili assembly chaperone N-terminal domain-containing protein</fullName>
    </recommendedName>
</protein>
<dbReference type="PANTHER" id="PTHR30251">
    <property type="entry name" value="PILUS ASSEMBLY CHAPERONE"/>
    <property type="match status" value="1"/>
</dbReference>
<evidence type="ECO:0000256" key="1">
    <source>
        <dbReference type="SAM" id="SignalP"/>
    </source>
</evidence>
<dbReference type="SUPFAM" id="SSF49354">
    <property type="entry name" value="PapD-like"/>
    <property type="match status" value="1"/>
</dbReference>
<proteinExistence type="predicted"/>
<dbReference type="InterPro" id="IPR050643">
    <property type="entry name" value="Periplasmic_pilus_chap"/>
</dbReference>
<dbReference type="Gene3D" id="2.60.40.10">
    <property type="entry name" value="Immunoglobulins"/>
    <property type="match status" value="1"/>
</dbReference>
<evidence type="ECO:0000313" key="4">
    <source>
        <dbReference type="Proteomes" id="UP000025061"/>
    </source>
</evidence>
<name>A0A059FW22_9PROT</name>
<accession>A0A059FW22</accession>
<feature type="domain" description="Pili assembly chaperone N-terminal" evidence="2">
    <location>
        <begin position="23"/>
        <end position="137"/>
    </location>
</feature>
<dbReference type="PATRIC" id="fig|1280951.3.peg.1797"/>
<dbReference type="InterPro" id="IPR008962">
    <property type="entry name" value="PapD-like_sf"/>
</dbReference>
<dbReference type="Proteomes" id="UP000025061">
    <property type="component" value="Unassembled WGS sequence"/>
</dbReference>
<comment type="caution">
    <text evidence="3">The sequence shown here is derived from an EMBL/GenBank/DDBJ whole genome shotgun (WGS) entry which is preliminary data.</text>
</comment>
<dbReference type="OrthoDB" id="511700at2"/>
<reference evidence="3 4" key="1">
    <citation type="submission" date="2013-04" db="EMBL/GenBank/DDBJ databases">
        <title>Hyphomonas hirschiana VP5 Genome Sequencing.</title>
        <authorList>
            <person name="Lai Q."/>
            <person name="Shao Z."/>
        </authorList>
    </citation>
    <scope>NUCLEOTIDE SEQUENCE [LARGE SCALE GENOMIC DNA]</scope>
    <source>
        <strain evidence="3 4">VP5</strain>
    </source>
</reference>
<dbReference type="GO" id="GO:0030288">
    <property type="term" value="C:outer membrane-bounded periplasmic space"/>
    <property type="evidence" value="ECO:0007669"/>
    <property type="project" value="InterPro"/>
</dbReference>
<dbReference type="InterPro" id="IPR016147">
    <property type="entry name" value="Pili_assmbl_chaperone_N"/>
</dbReference>
<dbReference type="GO" id="GO:0071555">
    <property type="term" value="P:cell wall organization"/>
    <property type="evidence" value="ECO:0007669"/>
    <property type="project" value="InterPro"/>
</dbReference>